<evidence type="ECO:0000259" key="11">
    <source>
        <dbReference type="Pfam" id="PF01145"/>
    </source>
</evidence>
<feature type="signal peptide" evidence="10">
    <location>
        <begin position="1"/>
        <end position="16"/>
    </location>
</feature>
<keyword evidence="8" id="KW-0325">Glycoprotein</keyword>
<evidence type="ECO:0000256" key="6">
    <source>
        <dbReference type="ARBA" id="ARBA00022989"/>
    </source>
</evidence>
<dbReference type="GO" id="GO:0005789">
    <property type="term" value="C:endoplasmic reticulum membrane"/>
    <property type="evidence" value="ECO:0007669"/>
    <property type="project" value="UniProtKB-SubCell"/>
</dbReference>
<dbReference type="GO" id="GO:0032933">
    <property type="term" value="P:SREBP signaling pathway"/>
    <property type="evidence" value="ECO:0007669"/>
    <property type="project" value="TreeGrafter"/>
</dbReference>
<dbReference type="PANTHER" id="PTHR15351">
    <property type="entry name" value="ERLIN (ER LIPID RAFT ASSOCIATED PROTEIN) HOMOLOG"/>
    <property type="match status" value="1"/>
</dbReference>
<keyword evidence="4" id="KW-0256">Endoplasmic reticulum</keyword>
<keyword evidence="6" id="KW-1133">Transmembrane helix</keyword>
<dbReference type="EMBL" id="VLTM01000060">
    <property type="protein sequence ID" value="KAA0158923.1"/>
    <property type="molecule type" value="Genomic_DNA"/>
</dbReference>
<evidence type="ECO:0000256" key="1">
    <source>
        <dbReference type="ARBA" id="ARBA00004648"/>
    </source>
</evidence>
<evidence type="ECO:0000256" key="2">
    <source>
        <dbReference type="ARBA" id="ARBA00008164"/>
    </source>
</evidence>
<comment type="subcellular location">
    <subcellularLocation>
        <location evidence="1">Endoplasmic reticulum membrane</location>
        <topology evidence="1">Single-pass type II membrane protein</topology>
    </subcellularLocation>
</comment>
<dbReference type="Proteomes" id="UP000324907">
    <property type="component" value="Unassembled WGS sequence"/>
</dbReference>
<sequence length="382" mass="42045">MALHSLLGWLWTTLSTLQFGSFVAKVNEGYVGLNYYAGKLSDEVLQSGVHVTPWPLQHVVPIKKSSKVLRLQSVLCPTMSGVDAVFPSVEVVFAPHLPSVVALVRNFTHQQMEKSLISDPVVGILADVCSRMTLREATITKFDQVDEMVETQLREFLQQVTGEGMQVMDVRLSKPQVPRQIQAGFTELEGLKASSRVVTEMRHRLVREAEAARERAVKAGQSALDVAKIALERQINHAVGNKGLAKAEVETQMQSMRAQADSEAYAIKRQAEAEAVWLTKAALELEAAQQLPRNLRMFLGPDIPRAVIEEPDPVRRPPALPGSEERDAGAQAAGDQRDASEPAAGREQTSAQRSAQRRRHHQLQQSVVIDSAVAQEQGYVPS</sequence>
<evidence type="ECO:0000313" key="12">
    <source>
        <dbReference type="EMBL" id="KAA0158923.1"/>
    </source>
</evidence>
<gene>
    <name evidence="13" type="ORF">FNF28_03584</name>
    <name evidence="12" type="ORF">FNF31_05093</name>
</gene>
<organism evidence="12 15">
    <name type="scientific">Cafeteria roenbergensis</name>
    <name type="common">Marine flagellate</name>
    <dbReference type="NCBI Taxonomy" id="33653"/>
    <lineage>
        <taxon>Eukaryota</taxon>
        <taxon>Sar</taxon>
        <taxon>Stramenopiles</taxon>
        <taxon>Bigyra</taxon>
        <taxon>Opalozoa</taxon>
        <taxon>Bicosoecida</taxon>
        <taxon>Cafeteriaceae</taxon>
        <taxon>Cafeteria</taxon>
    </lineage>
</organism>
<dbReference type="GO" id="GO:0015485">
    <property type="term" value="F:cholesterol binding"/>
    <property type="evidence" value="ECO:0007669"/>
    <property type="project" value="TreeGrafter"/>
</dbReference>
<evidence type="ECO:0000256" key="10">
    <source>
        <dbReference type="SAM" id="SignalP"/>
    </source>
</evidence>
<dbReference type="GO" id="GO:0031625">
    <property type="term" value="F:ubiquitin protein ligase binding"/>
    <property type="evidence" value="ECO:0007669"/>
    <property type="project" value="InterPro"/>
</dbReference>
<evidence type="ECO:0000256" key="5">
    <source>
        <dbReference type="ARBA" id="ARBA00022968"/>
    </source>
</evidence>
<evidence type="ECO:0000313" key="15">
    <source>
        <dbReference type="Proteomes" id="UP000325113"/>
    </source>
</evidence>
<evidence type="ECO:0000256" key="3">
    <source>
        <dbReference type="ARBA" id="ARBA00022692"/>
    </source>
</evidence>
<keyword evidence="5" id="KW-0735">Signal-anchor</keyword>
<dbReference type="EMBL" id="VLTL01000049">
    <property type="protein sequence ID" value="KAA0165185.1"/>
    <property type="molecule type" value="Genomic_DNA"/>
</dbReference>
<evidence type="ECO:0000256" key="8">
    <source>
        <dbReference type="ARBA" id="ARBA00023180"/>
    </source>
</evidence>
<reference evidence="14 15" key="1">
    <citation type="submission" date="2019-07" db="EMBL/GenBank/DDBJ databases">
        <title>Genomes of Cafeteria roenbergensis.</title>
        <authorList>
            <person name="Fischer M.G."/>
            <person name="Hackl T."/>
            <person name="Roman M."/>
        </authorList>
    </citation>
    <scope>NUCLEOTIDE SEQUENCE [LARGE SCALE GENOMIC DNA]</scope>
    <source>
        <strain evidence="12 15">Cflag</strain>
        <strain evidence="13 14">RCC970-E3</strain>
    </source>
</reference>
<feature type="region of interest" description="Disordered" evidence="9">
    <location>
        <begin position="308"/>
        <end position="369"/>
    </location>
</feature>
<dbReference type="Pfam" id="PF01145">
    <property type="entry name" value="Band_7"/>
    <property type="match status" value="1"/>
</dbReference>
<accession>A0A5A8D0H6</accession>
<comment type="similarity">
    <text evidence="2">Belongs to the band 7/mec-2 family.</text>
</comment>
<name>A0A5A8D0H6_CAFRO</name>
<feature type="domain" description="Band 7" evidence="11">
    <location>
        <begin position="25"/>
        <end position="189"/>
    </location>
</feature>
<evidence type="ECO:0000313" key="13">
    <source>
        <dbReference type="EMBL" id="KAA0165185.1"/>
    </source>
</evidence>
<evidence type="ECO:0000256" key="4">
    <source>
        <dbReference type="ARBA" id="ARBA00022824"/>
    </source>
</evidence>
<evidence type="ECO:0000256" key="7">
    <source>
        <dbReference type="ARBA" id="ARBA00023136"/>
    </source>
</evidence>
<evidence type="ECO:0000256" key="9">
    <source>
        <dbReference type="SAM" id="MobiDB-lite"/>
    </source>
</evidence>
<proteinExistence type="inferred from homology"/>
<dbReference type="InterPro" id="IPR001107">
    <property type="entry name" value="Band_7"/>
</dbReference>
<dbReference type="InterPro" id="IPR033294">
    <property type="entry name" value="Erlin1/2"/>
</dbReference>
<feature type="chain" id="PRO_5033472879" description="Band 7 domain-containing protein" evidence="10">
    <location>
        <begin position="17"/>
        <end position="382"/>
    </location>
</feature>
<keyword evidence="3" id="KW-0812">Transmembrane</keyword>
<dbReference type="PANTHER" id="PTHR15351:SF3">
    <property type="entry name" value="ERLIN"/>
    <property type="match status" value="1"/>
</dbReference>
<keyword evidence="7" id="KW-0472">Membrane</keyword>
<evidence type="ECO:0000313" key="14">
    <source>
        <dbReference type="Proteomes" id="UP000324907"/>
    </source>
</evidence>
<comment type="caution">
    <text evidence="12">The sequence shown here is derived from an EMBL/GenBank/DDBJ whole genome shotgun (WGS) entry which is preliminary data.</text>
</comment>
<dbReference type="AlphaFoldDB" id="A0A5A8D0H6"/>
<keyword evidence="10" id="KW-0732">Signal</keyword>
<protein>
    <recommendedName>
        <fullName evidence="11">Band 7 domain-containing protein</fullName>
    </recommendedName>
</protein>
<dbReference type="Proteomes" id="UP000325113">
    <property type="component" value="Unassembled WGS sequence"/>
</dbReference>